<evidence type="ECO:0000259" key="2">
    <source>
        <dbReference type="SMART" id="SM00954"/>
    </source>
</evidence>
<name>A0A426YS86_ENSVE</name>
<sequence length="280" mass="31907">MRLLTVALLNLLPACRLWTPIDGEFDDYIVNPKPSGYQRMHDHAEYGLAAHWLYKENKVDYTSPSDSVANVSPNQSNILEDEVYTQDESPWKYSSIKVGHPVLRVEGSQLLAAVIVRFGIYIRSSSQLKRWEIYARLYKKVIMFPNSGGSHQDMGTGVHAWRSIHYAEMGYFISSHRHYLSIKVHFLRTMLQWEEQIWLGASSREQKHQSSLYRGSNSAGLGEVVVIRWPHGEIMRMTSGSTAADAARRIGQDGKLVWVNGQLVLPHTQLKDGDIIEVRV</sequence>
<dbReference type="Gene3D" id="3.10.20.30">
    <property type="match status" value="1"/>
</dbReference>
<dbReference type="SUPFAM" id="SSF81271">
    <property type="entry name" value="TGS-like"/>
    <property type="match status" value="1"/>
</dbReference>
<dbReference type="InterPro" id="IPR004095">
    <property type="entry name" value="TGS"/>
</dbReference>
<feature type="signal peptide" evidence="1">
    <location>
        <begin position="1"/>
        <end position="23"/>
    </location>
</feature>
<dbReference type="PANTHER" id="PTHR21262:SF31">
    <property type="entry name" value="GTP PYROPHOSPHOKINASE"/>
    <property type="match status" value="1"/>
</dbReference>
<evidence type="ECO:0000313" key="3">
    <source>
        <dbReference type="EMBL" id="RRT54572.1"/>
    </source>
</evidence>
<comment type="caution">
    <text evidence="3">The sequence shown here is derived from an EMBL/GenBank/DDBJ whole genome shotgun (WGS) entry which is preliminary data.</text>
</comment>
<dbReference type="AlphaFoldDB" id="A0A426YS86"/>
<keyword evidence="1" id="KW-0732">Signal</keyword>
<accession>A0A426YS86</accession>
<evidence type="ECO:0000313" key="4">
    <source>
        <dbReference type="Proteomes" id="UP000287651"/>
    </source>
</evidence>
<gene>
    <name evidence="3" type="ORF">B296_00047419</name>
</gene>
<feature type="chain" id="PRO_5019180045" description="RelA/SpoT domain-containing protein" evidence="1">
    <location>
        <begin position="24"/>
        <end position="280"/>
    </location>
</feature>
<reference evidence="3 4" key="1">
    <citation type="journal article" date="2014" name="Agronomy (Basel)">
        <title>A Draft Genome Sequence for Ensete ventricosum, the Drought-Tolerant Tree Against Hunger.</title>
        <authorList>
            <person name="Harrison J."/>
            <person name="Moore K.A."/>
            <person name="Paszkiewicz K."/>
            <person name="Jones T."/>
            <person name="Grant M."/>
            <person name="Ambacheew D."/>
            <person name="Muzemil S."/>
            <person name="Studholme D.J."/>
        </authorList>
    </citation>
    <scope>NUCLEOTIDE SEQUENCE [LARGE SCALE GENOMIC DNA]</scope>
</reference>
<dbReference type="SUPFAM" id="SSF81301">
    <property type="entry name" value="Nucleotidyltransferase"/>
    <property type="match status" value="1"/>
</dbReference>
<dbReference type="Proteomes" id="UP000287651">
    <property type="component" value="Unassembled WGS sequence"/>
</dbReference>
<dbReference type="EMBL" id="AMZH03010527">
    <property type="protein sequence ID" value="RRT54572.1"/>
    <property type="molecule type" value="Genomic_DNA"/>
</dbReference>
<dbReference type="Gene3D" id="3.30.460.10">
    <property type="entry name" value="Beta Polymerase, domain 2"/>
    <property type="match status" value="1"/>
</dbReference>
<dbReference type="InterPro" id="IPR056011">
    <property type="entry name" value="DUF7589"/>
</dbReference>
<dbReference type="SMART" id="SM00954">
    <property type="entry name" value="RelA_SpoT"/>
    <property type="match status" value="1"/>
</dbReference>
<dbReference type="GO" id="GO:0009507">
    <property type="term" value="C:chloroplast"/>
    <property type="evidence" value="ECO:0007669"/>
    <property type="project" value="TreeGrafter"/>
</dbReference>
<organism evidence="3 4">
    <name type="scientific">Ensete ventricosum</name>
    <name type="common">Abyssinian banana</name>
    <name type="synonym">Musa ensete</name>
    <dbReference type="NCBI Taxonomy" id="4639"/>
    <lineage>
        <taxon>Eukaryota</taxon>
        <taxon>Viridiplantae</taxon>
        <taxon>Streptophyta</taxon>
        <taxon>Embryophyta</taxon>
        <taxon>Tracheophyta</taxon>
        <taxon>Spermatophyta</taxon>
        <taxon>Magnoliopsida</taxon>
        <taxon>Liliopsida</taxon>
        <taxon>Zingiberales</taxon>
        <taxon>Musaceae</taxon>
        <taxon>Ensete</taxon>
    </lineage>
</organism>
<dbReference type="PANTHER" id="PTHR21262">
    <property type="entry name" value="GUANOSINE-3',5'-BIS DIPHOSPHATE 3'-PYROPHOSPHOHYDROLASE"/>
    <property type="match status" value="1"/>
</dbReference>
<dbReference type="Pfam" id="PF24500">
    <property type="entry name" value="DUF7589"/>
    <property type="match status" value="1"/>
</dbReference>
<feature type="domain" description="RelA/SpoT" evidence="2">
    <location>
        <begin position="1"/>
        <end position="58"/>
    </location>
</feature>
<protein>
    <recommendedName>
        <fullName evidence="2">RelA/SpoT domain-containing protein</fullName>
    </recommendedName>
</protein>
<dbReference type="InterPro" id="IPR007685">
    <property type="entry name" value="RelA_SpoT"/>
</dbReference>
<dbReference type="InterPro" id="IPR012676">
    <property type="entry name" value="TGS-like"/>
</dbReference>
<dbReference type="InterPro" id="IPR012675">
    <property type="entry name" value="Beta-grasp_dom_sf"/>
</dbReference>
<evidence type="ECO:0000256" key="1">
    <source>
        <dbReference type="SAM" id="SignalP"/>
    </source>
</evidence>
<proteinExistence type="predicted"/>
<dbReference type="InterPro" id="IPR043519">
    <property type="entry name" value="NT_sf"/>
</dbReference>
<dbReference type="Pfam" id="PF02824">
    <property type="entry name" value="TGS"/>
    <property type="match status" value="1"/>
</dbReference>
<dbReference type="GO" id="GO:0015969">
    <property type="term" value="P:guanosine tetraphosphate metabolic process"/>
    <property type="evidence" value="ECO:0007669"/>
    <property type="project" value="InterPro"/>
</dbReference>